<protein>
    <submittedName>
        <fullName evidence="2">Uncharacterized protein</fullName>
    </submittedName>
</protein>
<keyword evidence="3" id="KW-1185">Reference proteome</keyword>
<name>A0A364KWC4_TALAM</name>
<dbReference type="OrthoDB" id="4917004at2759"/>
<proteinExistence type="predicted"/>
<organism evidence="2 3">
    <name type="scientific">Talaromyces amestolkiae</name>
    <dbReference type="NCBI Taxonomy" id="1196081"/>
    <lineage>
        <taxon>Eukaryota</taxon>
        <taxon>Fungi</taxon>
        <taxon>Dikarya</taxon>
        <taxon>Ascomycota</taxon>
        <taxon>Pezizomycotina</taxon>
        <taxon>Eurotiomycetes</taxon>
        <taxon>Eurotiomycetidae</taxon>
        <taxon>Eurotiales</taxon>
        <taxon>Trichocomaceae</taxon>
        <taxon>Talaromyces</taxon>
        <taxon>Talaromyces sect. Talaromyces</taxon>
    </lineage>
</organism>
<keyword evidence="1" id="KW-0732">Signal</keyword>
<dbReference type="RefSeq" id="XP_040732366.1">
    <property type="nucleotide sequence ID" value="XM_040876165.1"/>
</dbReference>
<feature type="signal peptide" evidence="1">
    <location>
        <begin position="1"/>
        <end position="18"/>
    </location>
</feature>
<accession>A0A364KWC4</accession>
<evidence type="ECO:0000313" key="2">
    <source>
        <dbReference type="EMBL" id="RAO67850.1"/>
    </source>
</evidence>
<evidence type="ECO:0000313" key="3">
    <source>
        <dbReference type="Proteomes" id="UP000249363"/>
    </source>
</evidence>
<dbReference type="STRING" id="1196081.A0A364KWC4"/>
<evidence type="ECO:0000256" key="1">
    <source>
        <dbReference type="SAM" id="SignalP"/>
    </source>
</evidence>
<comment type="caution">
    <text evidence="2">The sequence shown here is derived from an EMBL/GenBank/DDBJ whole genome shotgun (WGS) entry which is preliminary data.</text>
</comment>
<feature type="chain" id="PRO_5016777291" evidence="1">
    <location>
        <begin position="19"/>
        <end position="246"/>
    </location>
</feature>
<sequence length="246" mass="26920">MRLFALLILLFGIAQTSAFSVPGGYERVLLYYLYSIDAQLNGGKPQKIATGCSKSSTPCTLDQLLRYIAKNPSNLPQAAPATRYPELPPMDDTARALATKDANNFDFAGQIITGRALPGASNDYSKFLTQLGELAASFARRSPENANLLKINLQAIRNARRNAQLTTFEAVKDNAGITVATNEIPLYDGADENHKALIIDAQKTLTDNPGLTLRDLKTRWMANTEGGHDNNVDSLKLTLDDWDKKC</sequence>
<dbReference type="EMBL" id="MIKG01000006">
    <property type="protein sequence ID" value="RAO67850.1"/>
    <property type="molecule type" value="Genomic_DNA"/>
</dbReference>
<dbReference type="AlphaFoldDB" id="A0A364KWC4"/>
<dbReference type="Proteomes" id="UP000249363">
    <property type="component" value="Unassembled WGS sequence"/>
</dbReference>
<reference evidence="2 3" key="1">
    <citation type="journal article" date="2017" name="Biotechnol. Biofuels">
        <title>Differential beta-glucosidase expression as a function of carbon source availability in Talaromyces amestolkiae: a genomic and proteomic approach.</title>
        <authorList>
            <person name="de Eugenio L.I."/>
            <person name="Mendez-Liter J.A."/>
            <person name="Nieto-Dominguez M."/>
            <person name="Alonso L."/>
            <person name="Gil-Munoz J."/>
            <person name="Barriuso J."/>
            <person name="Prieto A."/>
            <person name="Martinez M.J."/>
        </authorList>
    </citation>
    <scope>NUCLEOTIDE SEQUENCE [LARGE SCALE GENOMIC DNA]</scope>
    <source>
        <strain evidence="2 3">CIB</strain>
    </source>
</reference>
<dbReference type="GeneID" id="63793078"/>
<gene>
    <name evidence="2" type="ORF">BHQ10_003862</name>
</gene>